<dbReference type="AlphaFoldDB" id="A0A9X2AZG5"/>
<reference evidence="1" key="1">
    <citation type="submission" date="2021-11" db="EMBL/GenBank/DDBJ databases">
        <title>Vibrio ZSDE26 sp. nov. and Vibrio ZSDZ34 sp. nov., isolated from coastal seawater in Qingdao.</title>
        <authorList>
            <person name="Zhang P."/>
        </authorList>
    </citation>
    <scope>NUCLEOTIDE SEQUENCE</scope>
    <source>
        <strain evidence="1">ZSDZ34</strain>
    </source>
</reference>
<keyword evidence="2" id="KW-1185">Reference proteome</keyword>
<organism evidence="1 2">
    <name type="scientific">Vibrio gelatinilyticus</name>
    <dbReference type="NCBI Taxonomy" id="2893468"/>
    <lineage>
        <taxon>Bacteria</taxon>
        <taxon>Pseudomonadati</taxon>
        <taxon>Pseudomonadota</taxon>
        <taxon>Gammaproteobacteria</taxon>
        <taxon>Vibrionales</taxon>
        <taxon>Vibrionaceae</taxon>
        <taxon>Vibrio</taxon>
    </lineage>
</organism>
<name>A0A9X2AZG5_9VIBR</name>
<gene>
    <name evidence="1" type="ORF">LNL84_13200</name>
</gene>
<evidence type="ECO:0000313" key="2">
    <source>
        <dbReference type="Proteomes" id="UP001139488"/>
    </source>
</evidence>
<evidence type="ECO:0000313" key="1">
    <source>
        <dbReference type="EMBL" id="MCJ2377787.1"/>
    </source>
</evidence>
<sequence length="59" mass="6955">MRTIICNSTQSFWDMAENHFLRGLNVHCVFPASEPIRSLILLYQEQYQINTITFTEAFD</sequence>
<accession>A0A9X2AZG5</accession>
<evidence type="ECO:0008006" key="3">
    <source>
        <dbReference type="Google" id="ProtNLM"/>
    </source>
</evidence>
<dbReference type="RefSeq" id="WP_244358036.1">
    <property type="nucleotide sequence ID" value="NZ_JAJNNZ010000010.1"/>
</dbReference>
<dbReference type="Proteomes" id="UP001139488">
    <property type="component" value="Unassembled WGS sequence"/>
</dbReference>
<comment type="caution">
    <text evidence="1">The sequence shown here is derived from an EMBL/GenBank/DDBJ whole genome shotgun (WGS) entry which is preliminary data.</text>
</comment>
<proteinExistence type="predicted"/>
<protein>
    <recommendedName>
        <fullName evidence="3">Exonuclease V subunit gamma</fullName>
    </recommendedName>
</protein>
<dbReference type="EMBL" id="JAJNNZ010000010">
    <property type="protein sequence ID" value="MCJ2377787.1"/>
    <property type="molecule type" value="Genomic_DNA"/>
</dbReference>